<dbReference type="Gene3D" id="2.30.110.10">
    <property type="entry name" value="Electron Transport, Fmn-binding Protein, Chain A"/>
    <property type="match status" value="1"/>
</dbReference>
<keyword evidence="1" id="KW-0560">Oxidoreductase</keyword>
<dbReference type="EMBL" id="JAVFKM010000032">
    <property type="protein sequence ID" value="MEF3118797.1"/>
    <property type="molecule type" value="Genomic_DNA"/>
</dbReference>
<dbReference type="PANTHER" id="PTHR35176:SF6">
    <property type="entry name" value="HEME OXYGENASE HI_0854-RELATED"/>
    <property type="match status" value="1"/>
</dbReference>
<keyword evidence="4" id="KW-1185">Reference proteome</keyword>
<dbReference type="PANTHER" id="PTHR35176">
    <property type="entry name" value="HEME OXYGENASE HI_0854-RELATED"/>
    <property type="match status" value="1"/>
</dbReference>
<comment type="caution">
    <text evidence="3">The sequence shown here is derived from an EMBL/GenBank/DDBJ whole genome shotgun (WGS) entry which is preliminary data.</text>
</comment>
<organism evidence="3 4">
    <name type="scientific">Streptomyces chrestomyceticus</name>
    <dbReference type="NCBI Taxonomy" id="68185"/>
    <lineage>
        <taxon>Bacteria</taxon>
        <taxon>Bacillati</taxon>
        <taxon>Actinomycetota</taxon>
        <taxon>Actinomycetes</taxon>
        <taxon>Kitasatosporales</taxon>
        <taxon>Streptomycetaceae</taxon>
        <taxon>Streptomyces</taxon>
    </lineage>
</organism>
<dbReference type="InterPro" id="IPR011576">
    <property type="entry name" value="Pyridox_Oxase_N"/>
</dbReference>
<dbReference type="InterPro" id="IPR012349">
    <property type="entry name" value="Split_barrel_FMN-bd"/>
</dbReference>
<name>A0ABU7X4V8_9ACTN</name>
<proteinExistence type="predicted"/>
<accession>A0ABU7X4V8</accession>
<sequence length="180" mass="19837">MWTSDGTGAAGGAEGVRWAVFAAGQPRLARQVEERFTAHGPHVLGTVRRDGSPRLSGIEADFRFGELWLGMMVRSRKTLDLRRDPRFALHTDPGPSSDMASGDVRLAGRAVEATDPALLARFAAETDTPEPFHLFRTELTEVVRTYVDDPHIVLETWRPGGPLRVIRRGNGAEPPEEVTR</sequence>
<evidence type="ECO:0000313" key="4">
    <source>
        <dbReference type="Proteomes" id="UP001348265"/>
    </source>
</evidence>
<dbReference type="InterPro" id="IPR052019">
    <property type="entry name" value="F420H2_bilvrd_red/Heme_oxyg"/>
</dbReference>
<feature type="domain" description="Pyridoxamine 5'-phosphate oxidase N-terminal" evidence="2">
    <location>
        <begin position="30"/>
        <end position="142"/>
    </location>
</feature>
<gene>
    <name evidence="3" type="ORF">RB636_37175</name>
</gene>
<evidence type="ECO:0000313" key="3">
    <source>
        <dbReference type="EMBL" id="MEF3118797.1"/>
    </source>
</evidence>
<evidence type="ECO:0000259" key="2">
    <source>
        <dbReference type="Pfam" id="PF01243"/>
    </source>
</evidence>
<dbReference type="SUPFAM" id="SSF50475">
    <property type="entry name" value="FMN-binding split barrel"/>
    <property type="match status" value="1"/>
</dbReference>
<dbReference type="Proteomes" id="UP001348265">
    <property type="component" value="Unassembled WGS sequence"/>
</dbReference>
<dbReference type="Pfam" id="PF01243">
    <property type="entry name" value="PNPOx_N"/>
    <property type="match status" value="1"/>
</dbReference>
<protein>
    <submittedName>
        <fullName evidence="3">Pyridoxamine 5'-phosphate oxidase family protein</fullName>
    </submittedName>
</protein>
<dbReference type="RefSeq" id="WP_331789743.1">
    <property type="nucleotide sequence ID" value="NZ_JAVFKM010000032.1"/>
</dbReference>
<evidence type="ECO:0000256" key="1">
    <source>
        <dbReference type="ARBA" id="ARBA00023002"/>
    </source>
</evidence>
<reference evidence="3 4" key="1">
    <citation type="submission" date="2023-08" db="EMBL/GenBank/DDBJ databases">
        <authorList>
            <person name="Sharma P."/>
            <person name="Verma V."/>
            <person name="Mohan M.K."/>
            <person name="Dubey A.K."/>
        </authorList>
    </citation>
    <scope>NUCLEOTIDE SEQUENCE [LARGE SCALE GENOMIC DNA]</scope>
    <source>
        <strain evidence="3 4">ADP4</strain>
    </source>
</reference>